<dbReference type="AlphaFoldDB" id="A0AA40VVI0"/>
<evidence type="ECO:0000313" key="2">
    <source>
        <dbReference type="EMBL" id="MBD6621058.1"/>
    </source>
</evidence>
<accession>A0AA40VVI0</accession>
<dbReference type="EMBL" id="VJXY01000106">
    <property type="protein sequence ID" value="MBD6621058.1"/>
    <property type="molecule type" value="Genomic_DNA"/>
</dbReference>
<dbReference type="Proteomes" id="UP001165986">
    <property type="component" value="Unassembled WGS sequence"/>
</dbReference>
<feature type="compositionally biased region" description="Low complexity" evidence="1">
    <location>
        <begin position="14"/>
        <end position="23"/>
    </location>
</feature>
<organism evidence="2 3">
    <name type="scientific">Komarekiella delphini-convector SJRDD-AB1</name>
    <dbReference type="NCBI Taxonomy" id="2593771"/>
    <lineage>
        <taxon>Bacteria</taxon>
        <taxon>Bacillati</taxon>
        <taxon>Cyanobacteriota</taxon>
        <taxon>Cyanophyceae</taxon>
        <taxon>Nostocales</taxon>
        <taxon>Nostocaceae</taxon>
        <taxon>Komarekiella</taxon>
        <taxon>Komarekiella delphini-convector</taxon>
    </lineage>
</organism>
<protein>
    <submittedName>
        <fullName evidence="2">Uncharacterized protein</fullName>
    </submittedName>
</protein>
<gene>
    <name evidence="2" type="ORF">FNW02_36380</name>
</gene>
<comment type="caution">
    <text evidence="2">The sequence shown here is derived from an EMBL/GenBank/DDBJ whole genome shotgun (WGS) entry which is preliminary data.</text>
</comment>
<reference evidence="2" key="1">
    <citation type="submission" date="2019-07" db="EMBL/GenBank/DDBJ databases">
        <title>Toxilogical consequences of a new and cryptic species of cyanobacteria (Komarekiella delphini-convector) recovered from the epidermis of a bottlenose dolphin and 1500 ft. in the air.</title>
        <authorList>
            <person name="Brown A.O."/>
            <person name="Dvorak P."/>
            <person name="Villanueva C.D."/>
            <person name="Foss A.J."/>
            <person name="Garvey A.D."/>
            <person name="Gibson Q.A."/>
            <person name="Johansen J.R."/>
            <person name="Casamatta D.A."/>
        </authorList>
    </citation>
    <scope>NUCLEOTIDE SEQUENCE</scope>
    <source>
        <strain evidence="2">SJRDD-AB1</strain>
    </source>
</reference>
<evidence type="ECO:0000256" key="1">
    <source>
        <dbReference type="SAM" id="MobiDB-lite"/>
    </source>
</evidence>
<sequence>MKSTQRPSKPPKQQPKSPDPSQKLDLVAYRPAERPSSELQVNPDPTADEPISSTPTQAPAEAVTDFPITGLDDGSLLDSRQCS</sequence>
<keyword evidence="3" id="KW-1185">Reference proteome</keyword>
<proteinExistence type="predicted"/>
<dbReference type="RefSeq" id="WP_191762379.1">
    <property type="nucleotide sequence ID" value="NZ_VJXY01000106.1"/>
</dbReference>
<evidence type="ECO:0000313" key="3">
    <source>
        <dbReference type="Proteomes" id="UP001165986"/>
    </source>
</evidence>
<name>A0AA40VVI0_9NOST</name>
<feature type="region of interest" description="Disordered" evidence="1">
    <location>
        <begin position="1"/>
        <end position="83"/>
    </location>
</feature>